<feature type="coiled-coil region" evidence="1">
    <location>
        <begin position="378"/>
        <end position="416"/>
    </location>
</feature>
<accession>A0A286U9P2</accession>
<gene>
    <name evidence="3" type="ORF">PNOK_0791800</name>
</gene>
<dbReference type="Proteomes" id="UP000217199">
    <property type="component" value="Unassembled WGS sequence"/>
</dbReference>
<keyword evidence="4" id="KW-1185">Reference proteome</keyword>
<evidence type="ECO:0000256" key="1">
    <source>
        <dbReference type="SAM" id="Coils"/>
    </source>
</evidence>
<organism evidence="3 4">
    <name type="scientific">Pyrrhoderma noxium</name>
    <dbReference type="NCBI Taxonomy" id="2282107"/>
    <lineage>
        <taxon>Eukaryota</taxon>
        <taxon>Fungi</taxon>
        <taxon>Dikarya</taxon>
        <taxon>Basidiomycota</taxon>
        <taxon>Agaricomycotina</taxon>
        <taxon>Agaricomycetes</taxon>
        <taxon>Hymenochaetales</taxon>
        <taxon>Hymenochaetaceae</taxon>
        <taxon>Pyrrhoderma</taxon>
    </lineage>
</organism>
<protein>
    <submittedName>
        <fullName evidence="3">Uncharacterized protein</fullName>
    </submittedName>
</protein>
<reference evidence="3 4" key="1">
    <citation type="journal article" date="2017" name="Mol. Ecol.">
        <title>Comparative and population genomic landscape of Phellinus noxius: A hypervariable fungus causing root rot in trees.</title>
        <authorList>
            <person name="Chung C.L."/>
            <person name="Lee T.J."/>
            <person name="Akiba M."/>
            <person name="Lee H.H."/>
            <person name="Kuo T.H."/>
            <person name="Liu D."/>
            <person name="Ke H.M."/>
            <person name="Yokoi T."/>
            <person name="Roa M.B."/>
            <person name="Lu M.J."/>
            <person name="Chang Y.Y."/>
            <person name="Ann P.J."/>
            <person name="Tsai J.N."/>
            <person name="Chen C.Y."/>
            <person name="Tzean S.S."/>
            <person name="Ota Y."/>
            <person name="Hattori T."/>
            <person name="Sahashi N."/>
            <person name="Liou R.F."/>
            <person name="Kikuchi T."/>
            <person name="Tsai I.J."/>
        </authorList>
    </citation>
    <scope>NUCLEOTIDE SEQUENCE [LARGE SCALE GENOMIC DNA]</scope>
    <source>
        <strain evidence="3 4">FFPRI411160</strain>
    </source>
</reference>
<proteinExistence type="predicted"/>
<evidence type="ECO:0000313" key="3">
    <source>
        <dbReference type="EMBL" id="PAV16298.1"/>
    </source>
</evidence>
<evidence type="ECO:0000313" key="4">
    <source>
        <dbReference type="Proteomes" id="UP000217199"/>
    </source>
</evidence>
<dbReference type="AlphaFoldDB" id="A0A286U9P2"/>
<keyword evidence="1" id="KW-0175">Coiled coil</keyword>
<dbReference type="EMBL" id="NBII01000008">
    <property type="protein sequence ID" value="PAV16298.1"/>
    <property type="molecule type" value="Genomic_DNA"/>
</dbReference>
<feature type="region of interest" description="Disordered" evidence="2">
    <location>
        <begin position="121"/>
        <end position="164"/>
    </location>
</feature>
<feature type="compositionally biased region" description="Polar residues" evidence="2">
    <location>
        <begin position="133"/>
        <end position="151"/>
    </location>
</feature>
<sequence length="642" mass="73644">MSDSPHSSRRHERESHSRCTSMPKAQVSKHSSTKSTRSRKANEPINFIKFRPIHPEVKELANGLDFKGGWALELIPTHDKTHQPLVPVRKPTITPRRKKTNTNTSQLALFSAPIWGSVLPVNETNRRPRDQSLSRQSVVSRNTDSSLSVYTSRSSGDRSSRPSSLTITDASYADPYIPVNTARGFLKLLDDINVIKNLRKKKYGDITDLDRIKETLMDHAKRYLSLVKFGVYDTVNTSLLPARLGGTTGITVAAVLASCLYLWDAFQLTHDNQKLCKLLIQSCASKTNEVLTVVKLTIGNQEGLLELLEPALEKLSQKIHACHELLMTQRNQNYLQRLLRRKEMERFLTSQSLRIDRELGSFYTEATFLGLSILFKLAQNTDAQLKELMERINADKEEQKSKMDQILAELRAIQLNQNRLFKLKSKTKTNKLKEELIDLCTDFVESLINMREDTILSIDDACIKAESRQRRKTTIRTLREFAEACSEGDQDKVEDTESRLCTLLDSLKEREKQLREEQQRRLYELFYISSVEELREDIKKTHEVGVLELLGINDENMDEEVRKIRNTIKYDQEILEITRGKLRDGVKVDKSGRDSEEILQLQEAYYEVKVEYNKMILRKLDRLVQKQSLRPISEGGSEAGGS</sequence>
<feature type="region of interest" description="Disordered" evidence="2">
    <location>
        <begin position="1"/>
        <end position="43"/>
    </location>
</feature>
<name>A0A286U9P2_9AGAM</name>
<dbReference type="InParanoid" id="A0A286U9P2"/>
<evidence type="ECO:0000256" key="2">
    <source>
        <dbReference type="SAM" id="MobiDB-lite"/>
    </source>
</evidence>
<comment type="caution">
    <text evidence="3">The sequence shown here is derived from an EMBL/GenBank/DDBJ whole genome shotgun (WGS) entry which is preliminary data.</text>
</comment>